<proteinExistence type="predicted"/>
<comment type="caution">
    <text evidence="2">The sequence shown here is derived from an EMBL/GenBank/DDBJ whole genome shotgun (WGS) entry which is preliminary data.</text>
</comment>
<dbReference type="RefSeq" id="WP_218098735.1">
    <property type="nucleotide sequence ID" value="NZ_CAJVCE010000006.1"/>
</dbReference>
<sequence length="504" mass="55726">MVQRNPSIAFALKNAFLIGLLISGAIISLTACRQASSLESKSAASGAAQTNSPVIVKAETAGANIVEITFSEKLNPFVAEDLKLVAATGSWYELNPKLTRFLAVENVQTRTNDRNQTVAVFTVKDRFNPDGSLVVQESRDPKKVKLLTAKYYTGIREADVKQADNLLTWQMEHGGWYKNMQEAYARPWNGTEKRSDLMTKSGVEIGEIDNGATTNEMIFLSIMYDQTKDDKYKQAVQKAVGFLLKMQYESGGWPQVYPARGNYSDEVTFNDYAMTRVMEVLRLVAEAKYPFDTDIVDGTVRSKVGAALERGLDFIVKSQIVADGKLTGWCGQHDPVTYEPRQGRPYEHPSIYSAETAAVVTYLMSLPNPPENVAKAVQGALTWLEEARVKGKKYDTKTPTGSNFVADANSSTWYRFYEIGTNLPVFSGRDGVIKHNLPDIEDERRNGYSWGGTWPAALLQTAGTTGYYENRAYVRIVGSQSLSESNEPLSSGQLVKIAGVFAQP</sequence>
<evidence type="ECO:0000256" key="1">
    <source>
        <dbReference type="SAM" id="Phobius"/>
    </source>
</evidence>
<dbReference type="InterPro" id="IPR012669">
    <property type="entry name" value="Pectate_lyase"/>
</dbReference>
<dbReference type="PROSITE" id="PS51257">
    <property type="entry name" value="PROKAR_LIPOPROTEIN"/>
    <property type="match status" value="1"/>
</dbReference>
<keyword evidence="3" id="KW-1185">Reference proteome</keyword>
<organism evidence="2 3">
    <name type="scientific">Paenibacillus allorhizosphaerae</name>
    <dbReference type="NCBI Taxonomy" id="2849866"/>
    <lineage>
        <taxon>Bacteria</taxon>
        <taxon>Bacillati</taxon>
        <taxon>Bacillota</taxon>
        <taxon>Bacilli</taxon>
        <taxon>Bacillales</taxon>
        <taxon>Paenibacillaceae</taxon>
        <taxon>Paenibacillus</taxon>
    </lineage>
</organism>
<dbReference type="Pfam" id="PF09492">
    <property type="entry name" value="Pec_lyase"/>
    <property type="match status" value="1"/>
</dbReference>
<accession>A0ABN7TJD8</accession>
<keyword evidence="1" id="KW-0812">Transmembrane</keyword>
<gene>
    <name evidence="2" type="ORF">PAECIP111802_02387</name>
</gene>
<evidence type="ECO:0008006" key="4">
    <source>
        <dbReference type="Google" id="ProtNLM"/>
    </source>
</evidence>
<evidence type="ECO:0000313" key="3">
    <source>
        <dbReference type="Proteomes" id="UP000730618"/>
    </source>
</evidence>
<dbReference type="EMBL" id="CAJVCE010000006">
    <property type="protein sequence ID" value="CAG7637911.1"/>
    <property type="molecule type" value="Genomic_DNA"/>
</dbReference>
<protein>
    <recommendedName>
        <fullName evidence="4">Pectate lyase</fullName>
    </recommendedName>
</protein>
<name>A0ABN7TJD8_9BACL</name>
<keyword evidence="1" id="KW-1133">Transmembrane helix</keyword>
<evidence type="ECO:0000313" key="2">
    <source>
        <dbReference type="EMBL" id="CAG7637911.1"/>
    </source>
</evidence>
<dbReference type="Proteomes" id="UP000730618">
    <property type="component" value="Unassembled WGS sequence"/>
</dbReference>
<keyword evidence="1" id="KW-0472">Membrane</keyword>
<reference evidence="2 3" key="1">
    <citation type="submission" date="2021-06" db="EMBL/GenBank/DDBJ databases">
        <authorList>
            <person name="Criscuolo A."/>
        </authorList>
    </citation>
    <scope>NUCLEOTIDE SEQUENCE [LARGE SCALE GENOMIC DNA]</scope>
    <source>
        <strain evidence="3">CIP 111802</strain>
    </source>
</reference>
<feature type="transmembrane region" description="Helical" evidence="1">
    <location>
        <begin position="12"/>
        <end position="31"/>
    </location>
</feature>
<dbReference type="NCBIfam" id="TIGR02474">
    <property type="entry name" value="pec_lyase"/>
    <property type="match status" value="1"/>
</dbReference>